<dbReference type="GO" id="GO:0003677">
    <property type="term" value="F:DNA binding"/>
    <property type="evidence" value="ECO:0007669"/>
    <property type="project" value="UniProtKB-KW"/>
</dbReference>
<keyword evidence="9" id="KW-1185">Reference proteome</keyword>
<dbReference type="PANTHER" id="PTHR43133">
    <property type="entry name" value="RNA POLYMERASE ECF-TYPE SIGMA FACTO"/>
    <property type="match status" value="1"/>
</dbReference>
<dbReference type="NCBIfam" id="TIGR02943">
    <property type="entry name" value="Sig70_famx1"/>
    <property type="match status" value="1"/>
</dbReference>
<dbReference type="InterPro" id="IPR013249">
    <property type="entry name" value="RNA_pol_sigma70_r4_t2"/>
</dbReference>
<keyword evidence="4" id="KW-0238">DNA-binding</keyword>
<sequence length="196" mass="22233">MLSDNATAAPPNFEEALAALRPSLYRFALSQLRNATWAEDVVSETLLAALEKPSAFAGNSSLKTWVTGILKHKIIDQLRKQQREVQVETSEDSSADEALEALFDQQGHWVSPQSHWGEPAATLERTDFFRVLELCLDKLPANTARIFMMREWLELETDEICKELAISTSNCWVMLYRARMRLKECLELNWFGAVAA</sequence>
<dbReference type="OrthoDB" id="9782108at2"/>
<keyword evidence="5" id="KW-0804">Transcription</keyword>
<dbReference type="InterPro" id="IPR039425">
    <property type="entry name" value="RNA_pol_sigma-70-like"/>
</dbReference>
<dbReference type="SUPFAM" id="SSF88946">
    <property type="entry name" value="Sigma2 domain of RNA polymerase sigma factors"/>
    <property type="match status" value="1"/>
</dbReference>
<dbReference type="InterPro" id="IPR013325">
    <property type="entry name" value="RNA_pol_sigma_r2"/>
</dbReference>
<evidence type="ECO:0000313" key="9">
    <source>
        <dbReference type="Proteomes" id="UP000252357"/>
    </source>
</evidence>
<dbReference type="EMBL" id="QPGB01000006">
    <property type="protein sequence ID" value="RCS56685.1"/>
    <property type="molecule type" value="Genomic_DNA"/>
</dbReference>
<evidence type="ECO:0000256" key="5">
    <source>
        <dbReference type="ARBA" id="ARBA00023163"/>
    </source>
</evidence>
<reference evidence="8 9" key="1">
    <citation type="journal article" date="2018" name="Int. J. Syst. Evol. Microbiol.">
        <title>Parvibium lacunae gen. nov., sp. nov., a new member of the family Alcaligenaceae isolated from a freshwater pond.</title>
        <authorList>
            <person name="Chen W.M."/>
            <person name="Xie P.B."/>
            <person name="Hsu M.Y."/>
            <person name="Sheu S.Y."/>
        </authorList>
    </citation>
    <scope>NUCLEOTIDE SEQUENCE [LARGE SCALE GENOMIC DNA]</scope>
    <source>
        <strain evidence="8 9">KMB9</strain>
    </source>
</reference>
<protein>
    <submittedName>
        <fullName evidence="8">RNA polymerase subunit sigma</fullName>
    </submittedName>
</protein>
<dbReference type="AlphaFoldDB" id="A0A368KZ95"/>
<comment type="similarity">
    <text evidence="1">Belongs to the sigma-70 factor family. ECF subfamily.</text>
</comment>
<evidence type="ECO:0000256" key="2">
    <source>
        <dbReference type="ARBA" id="ARBA00023015"/>
    </source>
</evidence>
<dbReference type="InterPro" id="IPR007627">
    <property type="entry name" value="RNA_pol_sigma70_r2"/>
</dbReference>
<evidence type="ECO:0000259" key="6">
    <source>
        <dbReference type="Pfam" id="PF04542"/>
    </source>
</evidence>
<dbReference type="GO" id="GO:0006352">
    <property type="term" value="P:DNA-templated transcription initiation"/>
    <property type="evidence" value="ECO:0007669"/>
    <property type="project" value="InterPro"/>
</dbReference>
<keyword evidence="3" id="KW-0731">Sigma factor</keyword>
<keyword evidence="2" id="KW-0805">Transcription regulation</keyword>
<feature type="domain" description="RNA polymerase sigma-70 region 2" evidence="6">
    <location>
        <begin position="19"/>
        <end position="83"/>
    </location>
</feature>
<dbReference type="SUPFAM" id="SSF88659">
    <property type="entry name" value="Sigma3 and sigma4 domains of RNA polymerase sigma factors"/>
    <property type="match status" value="1"/>
</dbReference>
<dbReference type="NCBIfam" id="NF009173">
    <property type="entry name" value="PRK12520.1"/>
    <property type="match status" value="1"/>
</dbReference>
<evidence type="ECO:0000256" key="1">
    <source>
        <dbReference type="ARBA" id="ARBA00010641"/>
    </source>
</evidence>
<dbReference type="NCBIfam" id="TIGR02937">
    <property type="entry name" value="sigma70-ECF"/>
    <property type="match status" value="1"/>
</dbReference>
<gene>
    <name evidence="8" type="ORF">DU000_11455</name>
</gene>
<evidence type="ECO:0000256" key="3">
    <source>
        <dbReference type="ARBA" id="ARBA00023082"/>
    </source>
</evidence>
<evidence type="ECO:0000313" key="8">
    <source>
        <dbReference type="EMBL" id="RCS56685.1"/>
    </source>
</evidence>
<dbReference type="Proteomes" id="UP000252357">
    <property type="component" value="Unassembled WGS sequence"/>
</dbReference>
<proteinExistence type="inferred from homology"/>
<dbReference type="Gene3D" id="1.10.1740.10">
    <property type="match status" value="1"/>
</dbReference>
<dbReference type="Gene3D" id="1.10.10.10">
    <property type="entry name" value="Winged helix-like DNA-binding domain superfamily/Winged helix DNA-binding domain"/>
    <property type="match status" value="1"/>
</dbReference>
<feature type="domain" description="RNA polymerase sigma factor 70 region 4 type 2" evidence="7">
    <location>
        <begin position="131"/>
        <end position="182"/>
    </location>
</feature>
<evidence type="ECO:0000259" key="7">
    <source>
        <dbReference type="Pfam" id="PF08281"/>
    </source>
</evidence>
<dbReference type="PANTHER" id="PTHR43133:SF8">
    <property type="entry name" value="RNA POLYMERASE SIGMA FACTOR HI_1459-RELATED"/>
    <property type="match status" value="1"/>
</dbReference>
<evidence type="ECO:0000256" key="4">
    <source>
        <dbReference type="ARBA" id="ARBA00023125"/>
    </source>
</evidence>
<dbReference type="Pfam" id="PF08281">
    <property type="entry name" value="Sigma70_r4_2"/>
    <property type="match status" value="1"/>
</dbReference>
<dbReference type="Pfam" id="PF04542">
    <property type="entry name" value="Sigma70_r2"/>
    <property type="match status" value="1"/>
</dbReference>
<dbReference type="InterPro" id="IPR013324">
    <property type="entry name" value="RNA_pol_sigma_r3/r4-like"/>
</dbReference>
<accession>A0A368KZ95</accession>
<organism evidence="8 9">
    <name type="scientific">Parvibium lacunae</name>
    <dbReference type="NCBI Taxonomy" id="1888893"/>
    <lineage>
        <taxon>Bacteria</taxon>
        <taxon>Pseudomonadati</taxon>
        <taxon>Pseudomonadota</taxon>
        <taxon>Betaproteobacteria</taxon>
        <taxon>Burkholderiales</taxon>
        <taxon>Alcaligenaceae</taxon>
        <taxon>Parvibium</taxon>
    </lineage>
</organism>
<name>A0A368KZ95_9BURK</name>
<dbReference type="InterPro" id="IPR014289">
    <property type="entry name" value="RNA_pol_sigma-24-rel"/>
</dbReference>
<dbReference type="GO" id="GO:0016987">
    <property type="term" value="F:sigma factor activity"/>
    <property type="evidence" value="ECO:0007669"/>
    <property type="project" value="UniProtKB-KW"/>
</dbReference>
<comment type="caution">
    <text evidence="8">The sequence shown here is derived from an EMBL/GenBank/DDBJ whole genome shotgun (WGS) entry which is preliminary data.</text>
</comment>
<dbReference type="InterPro" id="IPR036388">
    <property type="entry name" value="WH-like_DNA-bd_sf"/>
</dbReference>
<dbReference type="InterPro" id="IPR014284">
    <property type="entry name" value="RNA_pol_sigma-70_dom"/>
</dbReference>